<reference evidence="3" key="2">
    <citation type="submission" date="2009-11" db="EMBL/GenBank/DDBJ databases">
        <title>The Genome Sequence of Allomyces macrogynus strain ATCC 38327.</title>
        <authorList>
            <consortium name="The Broad Institute Genome Sequencing Platform"/>
            <person name="Russ C."/>
            <person name="Cuomo C."/>
            <person name="Shea T."/>
            <person name="Young S.K."/>
            <person name="Zeng Q."/>
            <person name="Koehrsen M."/>
            <person name="Haas B."/>
            <person name="Borodovsky M."/>
            <person name="Guigo R."/>
            <person name="Alvarado L."/>
            <person name="Berlin A."/>
            <person name="Borenstein D."/>
            <person name="Chen Z."/>
            <person name="Engels R."/>
            <person name="Freedman E."/>
            <person name="Gellesch M."/>
            <person name="Goldberg J."/>
            <person name="Griggs A."/>
            <person name="Gujja S."/>
            <person name="Heiman D."/>
            <person name="Hepburn T."/>
            <person name="Howarth C."/>
            <person name="Jen D."/>
            <person name="Larson L."/>
            <person name="Lewis B."/>
            <person name="Mehta T."/>
            <person name="Park D."/>
            <person name="Pearson M."/>
            <person name="Roberts A."/>
            <person name="Saif S."/>
            <person name="Shenoy N."/>
            <person name="Sisk P."/>
            <person name="Stolte C."/>
            <person name="Sykes S."/>
            <person name="Walk T."/>
            <person name="White J."/>
            <person name="Yandava C."/>
            <person name="Burger G."/>
            <person name="Gray M.W."/>
            <person name="Holland P.W.H."/>
            <person name="King N."/>
            <person name="Lang F.B.F."/>
            <person name="Roger A.J."/>
            <person name="Ruiz-Trillo I."/>
            <person name="Lander E."/>
            <person name="Nusbaum C."/>
        </authorList>
    </citation>
    <scope>NUCLEOTIDE SEQUENCE [LARGE SCALE GENOMIC DNA]</scope>
    <source>
        <strain evidence="3">ATCC 38327</strain>
    </source>
</reference>
<feature type="region of interest" description="Disordered" evidence="1">
    <location>
        <begin position="1"/>
        <end position="28"/>
    </location>
</feature>
<feature type="region of interest" description="Disordered" evidence="1">
    <location>
        <begin position="279"/>
        <end position="309"/>
    </location>
</feature>
<sequence>MANTMSANPTHTPRRRPPRSTVPNTHASAPHPLAFLARALRAAATHPTTVSAHHLVVALLRTLAHQVTEWTRTMLPAATRFWTRLVAHPIVTSLAHRANVPAPLVAAILVAIGLVLLATRPAAVAGVLTRAVPAHTAVCAIESPAAHPSTVSLAKQLLLTLTLISAAPRVTQPRTAAAVMYVALARPQSAADALYRALVRPAAVALAHFVPGSAGMPDTVKRAAWAAAAVPTPVVEVTQWVVMVVREAGRGEEAEWVGKLERWARAIDAAVVRDRVRPTADKMPGNADAVPPEDDVTPATAVDDDAPPRVVVHSGSTETTEWTPTPTAAPVVHVAPVDPIPSPSTTTNSTADNDNDEDDDATLLALHLTTTLPASGKASPAWAPTAATGLATGPGRRPRSASAVASTRVRPANGPRVVRGRAGSSV</sequence>
<protein>
    <submittedName>
        <fullName evidence="2">Uncharacterized protein</fullName>
    </submittedName>
</protein>
<dbReference type="Proteomes" id="UP000054350">
    <property type="component" value="Unassembled WGS sequence"/>
</dbReference>
<organism evidence="2 3">
    <name type="scientific">Allomyces macrogynus (strain ATCC 38327)</name>
    <name type="common">Allomyces javanicus var. macrogynus</name>
    <dbReference type="NCBI Taxonomy" id="578462"/>
    <lineage>
        <taxon>Eukaryota</taxon>
        <taxon>Fungi</taxon>
        <taxon>Fungi incertae sedis</taxon>
        <taxon>Blastocladiomycota</taxon>
        <taxon>Blastocladiomycetes</taxon>
        <taxon>Blastocladiales</taxon>
        <taxon>Blastocladiaceae</taxon>
        <taxon>Allomyces</taxon>
    </lineage>
</organism>
<gene>
    <name evidence="2" type="ORF">AMAG_17004</name>
</gene>
<dbReference type="EMBL" id="GG745381">
    <property type="protein sequence ID" value="KNE72563.1"/>
    <property type="molecule type" value="Genomic_DNA"/>
</dbReference>
<feature type="region of interest" description="Disordered" evidence="1">
    <location>
        <begin position="374"/>
        <end position="426"/>
    </location>
</feature>
<evidence type="ECO:0000313" key="2">
    <source>
        <dbReference type="EMBL" id="KNE72563.1"/>
    </source>
</evidence>
<dbReference type="OrthoDB" id="10649568at2759"/>
<evidence type="ECO:0000313" key="3">
    <source>
        <dbReference type="Proteomes" id="UP000054350"/>
    </source>
</evidence>
<feature type="compositionally biased region" description="Low complexity" evidence="1">
    <location>
        <begin position="19"/>
        <end position="28"/>
    </location>
</feature>
<dbReference type="VEuPathDB" id="FungiDB:AMAG_17004"/>
<feature type="region of interest" description="Disordered" evidence="1">
    <location>
        <begin position="333"/>
        <end position="358"/>
    </location>
</feature>
<name>A0A0L0TCJ5_ALLM3</name>
<evidence type="ECO:0000256" key="1">
    <source>
        <dbReference type="SAM" id="MobiDB-lite"/>
    </source>
</evidence>
<accession>A0A0L0TCJ5</accession>
<dbReference type="AlphaFoldDB" id="A0A0L0TCJ5"/>
<keyword evidence="3" id="KW-1185">Reference proteome</keyword>
<feature type="compositionally biased region" description="Low complexity" evidence="1">
    <location>
        <begin position="333"/>
        <end position="352"/>
    </location>
</feature>
<feature type="compositionally biased region" description="Low complexity" evidence="1">
    <location>
        <begin position="374"/>
        <end position="395"/>
    </location>
</feature>
<reference evidence="2 3" key="1">
    <citation type="submission" date="2009-11" db="EMBL/GenBank/DDBJ databases">
        <title>Annotation of Allomyces macrogynus ATCC 38327.</title>
        <authorList>
            <consortium name="The Broad Institute Genome Sequencing Platform"/>
            <person name="Russ C."/>
            <person name="Cuomo C."/>
            <person name="Burger G."/>
            <person name="Gray M.W."/>
            <person name="Holland P.W.H."/>
            <person name="King N."/>
            <person name="Lang F.B.F."/>
            <person name="Roger A.J."/>
            <person name="Ruiz-Trillo I."/>
            <person name="Young S.K."/>
            <person name="Zeng Q."/>
            <person name="Gargeya S."/>
            <person name="Fitzgerald M."/>
            <person name="Haas B."/>
            <person name="Abouelleil A."/>
            <person name="Alvarado L."/>
            <person name="Arachchi H.M."/>
            <person name="Berlin A."/>
            <person name="Chapman S.B."/>
            <person name="Gearin G."/>
            <person name="Goldberg J."/>
            <person name="Griggs A."/>
            <person name="Gujja S."/>
            <person name="Hansen M."/>
            <person name="Heiman D."/>
            <person name="Howarth C."/>
            <person name="Larimer J."/>
            <person name="Lui A."/>
            <person name="MacDonald P.J.P."/>
            <person name="McCowen C."/>
            <person name="Montmayeur A."/>
            <person name="Murphy C."/>
            <person name="Neiman D."/>
            <person name="Pearson M."/>
            <person name="Priest M."/>
            <person name="Roberts A."/>
            <person name="Saif S."/>
            <person name="Shea T."/>
            <person name="Sisk P."/>
            <person name="Stolte C."/>
            <person name="Sykes S."/>
            <person name="Wortman J."/>
            <person name="Nusbaum C."/>
            <person name="Birren B."/>
        </authorList>
    </citation>
    <scope>NUCLEOTIDE SEQUENCE [LARGE SCALE GENOMIC DNA]</scope>
    <source>
        <strain evidence="2 3">ATCC 38327</strain>
    </source>
</reference>
<proteinExistence type="predicted"/>